<keyword evidence="2" id="KW-1185">Reference proteome</keyword>
<dbReference type="STRING" id="1193182.BN11_4940004"/>
<proteinExistence type="predicted"/>
<comment type="caution">
    <text evidence="1">The sequence shown here is derived from an EMBL/GenBank/DDBJ whole genome shotgun (WGS) entry which is preliminary data.</text>
</comment>
<dbReference type="OrthoDB" id="3656108at2"/>
<dbReference type="Proteomes" id="UP000035763">
    <property type="component" value="Unassembled WGS sequence"/>
</dbReference>
<dbReference type="RefSeq" id="WP_157044311.1">
    <property type="nucleotide sequence ID" value="NZ_HG764815.1"/>
</dbReference>
<dbReference type="AlphaFoldDB" id="W6K4E8"/>
<dbReference type="EMBL" id="CAJA01000439">
    <property type="protein sequence ID" value="CCH74889.1"/>
    <property type="molecule type" value="Genomic_DNA"/>
</dbReference>
<protein>
    <submittedName>
        <fullName evidence="1">Uncharacterized protein</fullName>
    </submittedName>
</protein>
<evidence type="ECO:0000313" key="2">
    <source>
        <dbReference type="Proteomes" id="UP000035763"/>
    </source>
</evidence>
<name>W6K4E8_9MICO</name>
<gene>
    <name evidence="1" type="ORF">BN11_4940004</name>
</gene>
<reference evidence="1 2" key="1">
    <citation type="journal article" date="2013" name="ISME J.">
        <title>A metabolic model for members of the genus Tetrasphaera involved in enhanced biological phosphorus removal.</title>
        <authorList>
            <person name="Kristiansen R."/>
            <person name="Nguyen H.T.T."/>
            <person name="Saunders A.M."/>
            <person name="Nielsen J.L."/>
            <person name="Wimmer R."/>
            <person name="Le V.Q."/>
            <person name="McIlroy S.J."/>
            <person name="Petrovski S."/>
            <person name="Seviour R.J."/>
            <person name="Calteau A."/>
            <person name="Nielsen K.L."/>
            <person name="Nielsen P.H."/>
        </authorList>
    </citation>
    <scope>NUCLEOTIDE SEQUENCE [LARGE SCALE GENOMIC DNA]</scope>
    <source>
        <strain evidence="1 2">Ben110</strain>
    </source>
</reference>
<evidence type="ECO:0000313" key="1">
    <source>
        <dbReference type="EMBL" id="CCH74889.1"/>
    </source>
</evidence>
<organism evidence="1 2">
    <name type="scientific">Nostocoides australiense Ben110</name>
    <dbReference type="NCBI Taxonomy" id="1193182"/>
    <lineage>
        <taxon>Bacteria</taxon>
        <taxon>Bacillati</taxon>
        <taxon>Actinomycetota</taxon>
        <taxon>Actinomycetes</taxon>
        <taxon>Micrococcales</taxon>
        <taxon>Intrasporangiaceae</taxon>
        <taxon>Nostocoides</taxon>
    </lineage>
</organism>
<accession>W6K4E8</accession>
<sequence length="404" mass="45950">MTRVVLHKRLVDGEAMQTARHYADGLAIDKSWRVFTSRSTSSKDNLIFDLSALDYLDHDSLLHLGAITRFRSLRGLDTLYDLPTVSHVLDFIRAWKFPEFISNVAGKPFEQLLTRRSKNVWKSLTTEFPRYVKVIDLPGGGMAELLSSTHFELTPISLTTNPFRAATVARDAWLERHFKAILEAYLGDTGERLGKMVILEAVLNAAMHPGAQMAYTSSQIVLPRVPDDSPRLQIGIWDDGSPIALTLQRRMDQGLPIVSPVFGFLHESFRVRLVRANGKEEVRHLNPRPDHIDRGFPWLSVIAFMAGVSSLPDRPLEETGQGLRDGDTDNYPGMGLKYIRRNVLDLWGGTIRYWVGSYRMLMKAGPERDTYQVDIFYRPKEAWPIQGNLLFLEIPLRRGMEEET</sequence>